<protein>
    <submittedName>
        <fullName evidence="2">Uncharacterized protein</fullName>
    </submittedName>
</protein>
<keyword evidence="3" id="KW-1185">Reference proteome</keyword>
<proteinExistence type="predicted"/>
<accession>A0A9N7VUV6</accession>
<evidence type="ECO:0000313" key="3">
    <source>
        <dbReference type="Proteomes" id="UP001153269"/>
    </source>
</evidence>
<comment type="caution">
    <text evidence="2">The sequence shown here is derived from an EMBL/GenBank/DDBJ whole genome shotgun (WGS) entry which is preliminary data.</text>
</comment>
<feature type="region of interest" description="Disordered" evidence="1">
    <location>
        <begin position="1"/>
        <end position="171"/>
    </location>
</feature>
<feature type="compositionally biased region" description="Basic and acidic residues" evidence="1">
    <location>
        <begin position="44"/>
        <end position="59"/>
    </location>
</feature>
<reference evidence="2" key="1">
    <citation type="submission" date="2020-03" db="EMBL/GenBank/DDBJ databases">
        <authorList>
            <person name="Weist P."/>
        </authorList>
    </citation>
    <scope>NUCLEOTIDE SEQUENCE</scope>
</reference>
<name>A0A9N7VUV6_PLEPL</name>
<gene>
    <name evidence="2" type="ORF">PLEPLA_LOCUS43444</name>
</gene>
<dbReference type="Proteomes" id="UP001153269">
    <property type="component" value="Unassembled WGS sequence"/>
</dbReference>
<evidence type="ECO:0000256" key="1">
    <source>
        <dbReference type="SAM" id="MobiDB-lite"/>
    </source>
</evidence>
<organism evidence="2 3">
    <name type="scientific">Pleuronectes platessa</name>
    <name type="common">European plaice</name>
    <dbReference type="NCBI Taxonomy" id="8262"/>
    <lineage>
        <taxon>Eukaryota</taxon>
        <taxon>Metazoa</taxon>
        <taxon>Chordata</taxon>
        <taxon>Craniata</taxon>
        <taxon>Vertebrata</taxon>
        <taxon>Euteleostomi</taxon>
        <taxon>Actinopterygii</taxon>
        <taxon>Neopterygii</taxon>
        <taxon>Teleostei</taxon>
        <taxon>Neoteleostei</taxon>
        <taxon>Acanthomorphata</taxon>
        <taxon>Carangaria</taxon>
        <taxon>Pleuronectiformes</taxon>
        <taxon>Pleuronectoidei</taxon>
        <taxon>Pleuronectidae</taxon>
        <taxon>Pleuronectes</taxon>
    </lineage>
</organism>
<dbReference type="EMBL" id="CADEAL010004266">
    <property type="protein sequence ID" value="CAB1455663.1"/>
    <property type="molecule type" value="Genomic_DNA"/>
</dbReference>
<feature type="compositionally biased region" description="Gly residues" evidence="1">
    <location>
        <begin position="66"/>
        <end position="75"/>
    </location>
</feature>
<feature type="compositionally biased region" description="Polar residues" evidence="1">
    <location>
        <begin position="77"/>
        <end position="86"/>
    </location>
</feature>
<evidence type="ECO:0000313" key="2">
    <source>
        <dbReference type="EMBL" id="CAB1455663.1"/>
    </source>
</evidence>
<sequence>MNQTLQDSQTSSTMHHHPTTSRGHRFNRGGSEDGAEAAPPPATDVDRRDIGRGSVRRNEVQLLRWIGGGGPGGSVGNSHSITPTPHTQEDSRLHQSFRGVLLLPQASNIKNPPDDEEASGRTCSSSSFSTLNKPSRSASSSSSSPSSSPSSSSSSSPSSSSSSSINPQRKI</sequence>
<dbReference type="AlphaFoldDB" id="A0A9N7VUV6"/>
<feature type="compositionally biased region" description="Basic residues" evidence="1">
    <location>
        <begin position="14"/>
        <end position="27"/>
    </location>
</feature>
<feature type="compositionally biased region" description="Low complexity" evidence="1">
    <location>
        <begin position="124"/>
        <end position="164"/>
    </location>
</feature>